<keyword evidence="2" id="KW-0479">Metal-binding</keyword>
<feature type="compositionally biased region" description="Polar residues" evidence="12">
    <location>
        <begin position="271"/>
        <end position="280"/>
    </location>
</feature>
<feature type="region of interest" description="Disordered" evidence="12">
    <location>
        <begin position="350"/>
        <end position="376"/>
    </location>
</feature>
<feature type="domain" description="C2H2-type" evidence="14">
    <location>
        <begin position="648"/>
        <end position="675"/>
    </location>
</feature>
<evidence type="ECO:0000256" key="11">
    <source>
        <dbReference type="PROSITE-ProRule" id="PRU00042"/>
    </source>
</evidence>
<dbReference type="Pfam" id="PF00096">
    <property type="entry name" value="zf-C2H2"/>
    <property type="match status" value="1"/>
</dbReference>
<keyword evidence="9" id="KW-0539">Nucleus</keyword>
<dbReference type="GO" id="GO:0000978">
    <property type="term" value="F:RNA polymerase II cis-regulatory region sequence-specific DNA binding"/>
    <property type="evidence" value="ECO:0007669"/>
    <property type="project" value="TreeGrafter"/>
</dbReference>
<feature type="region of interest" description="Disordered" evidence="12">
    <location>
        <begin position="515"/>
        <end position="534"/>
    </location>
</feature>
<evidence type="ECO:0000256" key="8">
    <source>
        <dbReference type="ARBA" id="ARBA00023163"/>
    </source>
</evidence>
<dbReference type="InterPro" id="IPR013087">
    <property type="entry name" value="Znf_C2H2_type"/>
</dbReference>
<dbReference type="PROSITE" id="PS50157">
    <property type="entry name" value="ZINC_FINGER_C2H2_2"/>
    <property type="match status" value="2"/>
</dbReference>
<feature type="compositionally biased region" description="Polar residues" evidence="12">
    <location>
        <begin position="238"/>
        <end position="258"/>
    </location>
</feature>
<evidence type="ECO:0000256" key="13">
    <source>
        <dbReference type="SAM" id="Phobius"/>
    </source>
</evidence>
<proteinExistence type="predicted"/>
<reference evidence="15" key="1">
    <citation type="journal article" date="2012" name="PLoS Genet.">
        <title>Comparative analysis of the genomes of two field isolates of the rice blast fungus Magnaporthe oryzae.</title>
        <authorList>
            <person name="Xue M."/>
            <person name="Yang J."/>
            <person name="Li Z."/>
            <person name="Hu S."/>
            <person name="Yao N."/>
            <person name="Dean R.A."/>
            <person name="Zhao W."/>
            <person name="Shen M."/>
            <person name="Zhang H."/>
            <person name="Li C."/>
            <person name="Liu L."/>
            <person name="Cao L."/>
            <person name="Xu X."/>
            <person name="Xing Y."/>
            <person name="Hsiang T."/>
            <person name="Zhang Z."/>
            <person name="Xu J.R."/>
            <person name="Peng Y.L."/>
        </authorList>
    </citation>
    <scope>NUCLEOTIDE SEQUENCE</scope>
    <source>
        <strain evidence="15">Y34</strain>
    </source>
</reference>
<dbReference type="GO" id="GO:0000981">
    <property type="term" value="F:DNA-binding transcription factor activity, RNA polymerase II-specific"/>
    <property type="evidence" value="ECO:0007669"/>
    <property type="project" value="TreeGrafter"/>
</dbReference>
<evidence type="ECO:0000256" key="4">
    <source>
        <dbReference type="ARBA" id="ARBA00022771"/>
    </source>
</evidence>
<keyword evidence="3" id="KW-0677">Repeat</keyword>
<evidence type="ECO:0000256" key="1">
    <source>
        <dbReference type="ARBA" id="ARBA00004123"/>
    </source>
</evidence>
<feature type="domain" description="C2H2-type" evidence="14">
    <location>
        <begin position="674"/>
        <end position="704"/>
    </location>
</feature>
<dbReference type="PANTHER" id="PTHR14003">
    <property type="entry name" value="TRANSCRIPTIONAL REPRESSOR PROTEIN YY"/>
    <property type="match status" value="1"/>
</dbReference>
<accession>A0AA97P564</accession>
<keyword evidence="13" id="KW-0812">Transmembrane</keyword>
<evidence type="ECO:0000256" key="2">
    <source>
        <dbReference type="ARBA" id="ARBA00022723"/>
    </source>
</evidence>
<name>A0AA97P564_PYRO3</name>
<dbReference type="PROSITE" id="PS00028">
    <property type="entry name" value="ZINC_FINGER_C2H2_1"/>
    <property type="match status" value="2"/>
</dbReference>
<evidence type="ECO:0000256" key="5">
    <source>
        <dbReference type="ARBA" id="ARBA00022833"/>
    </source>
</evidence>
<dbReference type="GO" id="GO:0005634">
    <property type="term" value="C:nucleus"/>
    <property type="evidence" value="ECO:0007669"/>
    <property type="project" value="UniProtKB-SubCell"/>
</dbReference>
<sequence>MLNASSSATQQSTYRKLQLLSINGHSSGHWGGREGCDPTTAAMDEPQILAERGHGASFAPMSMRPLIARAELIARSNDSPLSAGGIAGAVIGSVVGAVVIAFCAYPFIVRYMRKRRGDVPFDPEAEIQAAQQEAMNGSANSPVTKQLSMDQYGRGQPSSEDSNAASMFKNGMAQQPSPGSPQNGQSAAAICTPPPDRQQQSPNLDPMTGPQRAATNLTATTFGTQMTTPPPEKERRGSQASTWSALSKAMRSTTSVFRRTSERSMPHHYASQDSSWTQAPTGQPMYQEPLSMAPVTTTYSTSGAAAAYYYPEGVPVTQLNTPMTAQPDISTFADAQAFSHMGAETQLGQDISQGLQQPDHSNQKNNALMTPSQSPDMVNQSFNGTPASGLQMFGTPIQGQGMLSLPGGSAEDFTYPLGTGQLTANGLSLDNGTVNPQDLNALNIGLMPDWQAGLGNNGYPSDLGKTTSVQHIPNPSQMQMNDQQFSNIQHQQQQNIDIPIGDINAMDNFFEGVPGYTKSEAPKTEITPPMQQYPQTTSAAPLQQYQSSPPLAAPYTPVVIKSEPDMVENFYMDSLENAFDPAPNRQGHKRDYSHSSVSVGIPSNFANTPSTHITGTSSSYSGSLSPCPPPQQGMSPGEASGSEAPKPFKCPDCGREFEEKHKLNHHVRYHDRKYRCTYTDCTATFGTKTHLERHVNDKHTKSKGFHCSVEGCPYSRVNGKSFPRKDNWRRHMQNKHKRDPDQEPVVAAEVDAHMAES</sequence>
<feature type="compositionally biased region" description="Polar residues" evidence="12">
    <location>
        <begin position="213"/>
        <end position="227"/>
    </location>
</feature>
<dbReference type="Proteomes" id="UP000011086">
    <property type="component" value="Unassembled WGS sequence"/>
</dbReference>
<feature type="region of interest" description="Disordered" evidence="12">
    <location>
        <begin position="732"/>
        <end position="757"/>
    </location>
</feature>
<keyword evidence="7" id="KW-0238">DNA-binding</keyword>
<evidence type="ECO:0000256" key="9">
    <source>
        <dbReference type="ARBA" id="ARBA00023242"/>
    </source>
</evidence>
<feature type="compositionally biased region" description="Low complexity" evidence="12">
    <location>
        <begin position="174"/>
        <end position="186"/>
    </location>
</feature>
<feature type="transmembrane region" description="Helical" evidence="13">
    <location>
        <begin position="86"/>
        <end position="108"/>
    </location>
</feature>
<keyword evidence="13" id="KW-0472">Membrane</keyword>
<keyword evidence="5" id="KW-0862">Zinc</keyword>
<evidence type="ECO:0000256" key="10">
    <source>
        <dbReference type="ARBA" id="ARBA00044085"/>
    </source>
</evidence>
<evidence type="ECO:0000256" key="6">
    <source>
        <dbReference type="ARBA" id="ARBA00023015"/>
    </source>
</evidence>
<evidence type="ECO:0000256" key="3">
    <source>
        <dbReference type="ARBA" id="ARBA00022737"/>
    </source>
</evidence>
<dbReference type="GO" id="GO:0005667">
    <property type="term" value="C:transcription regulator complex"/>
    <property type="evidence" value="ECO:0007669"/>
    <property type="project" value="TreeGrafter"/>
</dbReference>
<dbReference type="InterPro" id="IPR036236">
    <property type="entry name" value="Znf_C2H2_sf"/>
</dbReference>
<keyword evidence="6" id="KW-0805">Transcription regulation</keyword>
<feature type="region of interest" description="Disordered" evidence="12">
    <location>
        <begin position="169"/>
        <end position="280"/>
    </location>
</feature>
<dbReference type="AlphaFoldDB" id="A0AA97P564"/>
<dbReference type="Gene3D" id="3.30.160.60">
    <property type="entry name" value="Classic Zinc Finger"/>
    <property type="match status" value="3"/>
</dbReference>
<dbReference type="GO" id="GO:0000785">
    <property type="term" value="C:chromatin"/>
    <property type="evidence" value="ECO:0007669"/>
    <property type="project" value="TreeGrafter"/>
</dbReference>
<keyword evidence="13" id="KW-1133">Transmembrane helix</keyword>
<evidence type="ECO:0000256" key="12">
    <source>
        <dbReference type="SAM" id="MobiDB-lite"/>
    </source>
</evidence>
<evidence type="ECO:0000313" key="15">
    <source>
        <dbReference type="EMBL" id="ELQ42084.1"/>
    </source>
</evidence>
<protein>
    <recommendedName>
        <fullName evidence="10">C2H2 type master regulator of conidiophore development brlA</fullName>
    </recommendedName>
</protein>
<dbReference type="GO" id="GO:0008270">
    <property type="term" value="F:zinc ion binding"/>
    <property type="evidence" value="ECO:0007669"/>
    <property type="project" value="UniProtKB-KW"/>
</dbReference>
<keyword evidence="8" id="KW-0804">Transcription</keyword>
<feature type="region of interest" description="Disordered" evidence="12">
    <location>
        <begin position="609"/>
        <end position="646"/>
    </location>
</feature>
<dbReference type="SUPFAM" id="SSF57667">
    <property type="entry name" value="beta-beta-alpha zinc fingers"/>
    <property type="match status" value="1"/>
</dbReference>
<comment type="subcellular location">
    <subcellularLocation>
        <location evidence="1">Nucleus</location>
    </subcellularLocation>
</comment>
<organism evidence="15">
    <name type="scientific">Pyricularia oryzae (strain Y34)</name>
    <name type="common">Rice blast fungus</name>
    <name type="synonym">Magnaporthe oryzae</name>
    <dbReference type="NCBI Taxonomy" id="1143189"/>
    <lineage>
        <taxon>Eukaryota</taxon>
        <taxon>Fungi</taxon>
        <taxon>Dikarya</taxon>
        <taxon>Ascomycota</taxon>
        <taxon>Pezizomycotina</taxon>
        <taxon>Sordariomycetes</taxon>
        <taxon>Sordariomycetidae</taxon>
        <taxon>Magnaporthales</taxon>
        <taxon>Pyriculariaceae</taxon>
        <taxon>Pyricularia</taxon>
    </lineage>
</organism>
<dbReference type="PANTHER" id="PTHR14003:SF19">
    <property type="entry name" value="YY2 TRANSCRIPTION FACTOR"/>
    <property type="match status" value="1"/>
</dbReference>
<evidence type="ECO:0000256" key="7">
    <source>
        <dbReference type="ARBA" id="ARBA00023125"/>
    </source>
</evidence>
<dbReference type="EMBL" id="JH793149">
    <property type="protein sequence ID" value="ELQ42084.1"/>
    <property type="molecule type" value="Genomic_DNA"/>
</dbReference>
<gene>
    <name evidence="15" type="ORF">OOU_Y34scaffold00233g10</name>
</gene>
<dbReference type="FunFam" id="3.30.160.60:FF:000322">
    <property type="entry name" value="GDNF-inducible zinc finger protein 1"/>
    <property type="match status" value="1"/>
</dbReference>
<evidence type="ECO:0000259" key="14">
    <source>
        <dbReference type="PROSITE" id="PS50157"/>
    </source>
</evidence>
<keyword evidence="4 11" id="KW-0863">Zinc-finger</keyword>
<dbReference type="SMART" id="SM00355">
    <property type="entry name" value="ZnF_C2H2"/>
    <property type="match status" value="3"/>
</dbReference>